<name>A0A4U8YWZ5_METTU</name>
<organism evidence="7 8">
    <name type="scientific">Methylocella tundrae</name>
    <dbReference type="NCBI Taxonomy" id="227605"/>
    <lineage>
        <taxon>Bacteria</taxon>
        <taxon>Pseudomonadati</taxon>
        <taxon>Pseudomonadota</taxon>
        <taxon>Alphaproteobacteria</taxon>
        <taxon>Hyphomicrobiales</taxon>
        <taxon>Beijerinckiaceae</taxon>
        <taxon>Methylocella</taxon>
    </lineage>
</organism>
<proteinExistence type="predicted"/>
<keyword evidence="4" id="KW-0560">Oxidoreductase</keyword>
<dbReference type="OrthoDB" id="4230779at2"/>
<dbReference type="InterPro" id="IPR002938">
    <property type="entry name" value="FAD-bd"/>
</dbReference>
<sequence length="415" mass="43772">MSHPHALIAGAGIGGLSAALCLVRAGWQVSIFDCAPALEEVGAGLQLSPNATAILRRLDVIERLAPSSLTPEAIRVRRASDGATLALMKLGDAESRWGAPYLLAHRADLQRALLDAAAKEDAIRIHTGVAVAGFAAGADGVVAALRQGVVRVEAAGDCLIGADGSRSLIRAKLLGGAPDALQFSKRTAWRALVPAGRAGAEALRPESCLWLGRKAHLVHYPLRGGSVVNVVAIVEDDEGPSALDSGWSNQGDSDFLKARFSTWHDAARSLIGGAADWRKWRLIDRDPLPAWSAGRVALLGDAAHPMLPFLAQGAAQAIEDAGALGDALQQTAGRDEGAVSRALAAYAAARIDRASRVQRESRAQAKIYHLDGAAAFARDMAIRALGGERMLARYDWLYDARSQSAAPARDRRIRA</sequence>
<dbReference type="RefSeq" id="WP_134487424.1">
    <property type="nucleotide sequence ID" value="NZ_CP139089.1"/>
</dbReference>
<keyword evidence="2" id="KW-0285">Flavoprotein</keyword>
<dbReference type="SUPFAM" id="SSF51905">
    <property type="entry name" value="FAD/NAD(P)-binding domain"/>
    <property type="match status" value="1"/>
</dbReference>
<evidence type="ECO:0000259" key="6">
    <source>
        <dbReference type="Pfam" id="PF01494"/>
    </source>
</evidence>
<evidence type="ECO:0000256" key="4">
    <source>
        <dbReference type="ARBA" id="ARBA00023002"/>
    </source>
</evidence>
<dbReference type="PANTHER" id="PTHR13789">
    <property type="entry name" value="MONOOXYGENASE"/>
    <property type="match status" value="1"/>
</dbReference>
<dbReference type="AlphaFoldDB" id="A0A4U8YWZ5"/>
<accession>A0A4U8YWZ5</accession>
<dbReference type="EMBL" id="LR536450">
    <property type="protein sequence ID" value="VFU07856.1"/>
    <property type="molecule type" value="Genomic_DNA"/>
</dbReference>
<protein>
    <submittedName>
        <fullName evidence="7">Monooxygenase FAD-binding</fullName>
    </submittedName>
</protein>
<dbReference type="Gene3D" id="3.50.50.60">
    <property type="entry name" value="FAD/NAD(P)-binding domain"/>
    <property type="match status" value="1"/>
</dbReference>
<dbReference type="SUPFAM" id="SSF54373">
    <property type="entry name" value="FAD-linked reductases, C-terminal domain"/>
    <property type="match status" value="1"/>
</dbReference>
<keyword evidence="5 7" id="KW-0503">Monooxygenase</keyword>
<evidence type="ECO:0000256" key="3">
    <source>
        <dbReference type="ARBA" id="ARBA00022827"/>
    </source>
</evidence>
<comment type="cofactor">
    <cofactor evidence="1">
        <name>FAD</name>
        <dbReference type="ChEBI" id="CHEBI:57692"/>
    </cofactor>
</comment>
<evidence type="ECO:0000313" key="8">
    <source>
        <dbReference type="Proteomes" id="UP000294360"/>
    </source>
</evidence>
<dbReference type="GO" id="GO:0071949">
    <property type="term" value="F:FAD binding"/>
    <property type="evidence" value="ECO:0007669"/>
    <property type="project" value="InterPro"/>
</dbReference>
<dbReference type="InterPro" id="IPR050493">
    <property type="entry name" value="FAD-dep_Monooxygenase_BioMet"/>
</dbReference>
<gene>
    <name evidence="7" type="ORF">MTUNDRAET4_0963</name>
</gene>
<reference evidence="7 8" key="1">
    <citation type="submission" date="2019-03" db="EMBL/GenBank/DDBJ databases">
        <authorList>
            <person name="Kox A.R. M."/>
        </authorList>
    </citation>
    <scope>NUCLEOTIDE SEQUENCE [LARGE SCALE GENOMIC DNA]</scope>
    <source>
        <strain evidence="7">MTUNDRAET4 annotated genome</strain>
    </source>
</reference>
<evidence type="ECO:0000256" key="1">
    <source>
        <dbReference type="ARBA" id="ARBA00001974"/>
    </source>
</evidence>
<dbReference type="Proteomes" id="UP000294360">
    <property type="component" value="Chromosome"/>
</dbReference>
<dbReference type="PANTHER" id="PTHR13789:SF318">
    <property type="entry name" value="GERANYLGERANYL DIPHOSPHATE REDUCTASE"/>
    <property type="match status" value="1"/>
</dbReference>
<evidence type="ECO:0000313" key="7">
    <source>
        <dbReference type="EMBL" id="VFU07856.1"/>
    </source>
</evidence>
<evidence type="ECO:0000256" key="5">
    <source>
        <dbReference type="ARBA" id="ARBA00023033"/>
    </source>
</evidence>
<feature type="domain" description="FAD-binding" evidence="6">
    <location>
        <begin position="6"/>
        <end position="360"/>
    </location>
</feature>
<keyword evidence="3" id="KW-0274">FAD</keyword>
<dbReference type="InterPro" id="IPR036188">
    <property type="entry name" value="FAD/NAD-bd_sf"/>
</dbReference>
<dbReference type="Pfam" id="PF01494">
    <property type="entry name" value="FAD_binding_3"/>
    <property type="match status" value="1"/>
</dbReference>
<evidence type="ECO:0000256" key="2">
    <source>
        <dbReference type="ARBA" id="ARBA00022630"/>
    </source>
</evidence>
<dbReference type="PRINTS" id="PR00420">
    <property type="entry name" value="RNGMNOXGNASE"/>
</dbReference>
<dbReference type="GO" id="GO:0004497">
    <property type="term" value="F:monooxygenase activity"/>
    <property type="evidence" value="ECO:0007669"/>
    <property type="project" value="UniProtKB-KW"/>
</dbReference>
<dbReference type="KEGG" id="mtun:MTUNDRAET4_0963"/>